<reference evidence="2 3" key="1">
    <citation type="submission" date="2019-03" db="EMBL/GenBank/DDBJ databases">
        <title>Genomic Encyclopedia of Type Strains, Phase IV (KMG-IV): sequencing the most valuable type-strain genomes for metagenomic binning, comparative biology and taxonomic classification.</title>
        <authorList>
            <person name="Goeker M."/>
        </authorList>
    </citation>
    <scope>NUCLEOTIDE SEQUENCE [LARGE SCALE GENOMIC DNA]</scope>
    <source>
        <strain evidence="2 3">DSM 24830</strain>
    </source>
</reference>
<gene>
    <name evidence="2" type="ORF">EV695_3972</name>
</gene>
<accession>A0A4R1ETH0</accession>
<dbReference type="RefSeq" id="WP_131907708.1">
    <property type="nucleotide sequence ID" value="NZ_BAAAFU010000007.1"/>
</dbReference>
<dbReference type="OrthoDB" id="9803104at2"/>
<proteinExistence type="predicted"/>
<name>A0A4R1ETH0_9GAMM</name>
<dbReference type="Proteomes" id="UP000294887">
    <property type="component" value="Unassembled WGS sequence"/>
</dbReference>
<keyword evidence="2" id="KW-0560">Oxidoreductase</keyword>
<dbReference type="GO" id="GO:0016829">
    <property type="term" value="F:lyase activity"/>
    <property type="evidence" value="ECO:0007669"/>
    <property type="project" value="UniProtKB-KW"/>
</dbReference>
<keyword evidence="2" id="KW-0456">Lyase</keyword>
<evidence type="ECO:0000313" key="2">
    <source>
        <dbReference type="EMBL" id="TCJ83232.1"/>
    </source>
</evidence>
<organism evidence="2 3">
    <name type="scientific">Cocleimonas flava</name>
    <dbReference type="NCBI Taxonomy" id="634765"/>
    <lineage>
        <taxon>Bacteria</taxon>
        <taxon>Pseudomonadati</taxon>
        <taxon>Pseudomonadota</taxon>
        <taxon>Gammaproteobacteria</taxon>
        <taxon>Thiotrichales</taxon>
        <taxon>Thiotrichaceae</taxon>
        <taxon>Cocleimonas</taxon>
    </lineage>
</organism>
<dbReference type="EMBL" id="SMFQ01000005">
    <property type="protein sequence ID" value="TCJ83232.1"/>
    <property type="molecule type" value="Genomic_DNA"/>
</dbReference>
<dbReference type="InterPro" id="IPR029068">
    <property type="entry name" value="Glyas_Bleomycin-R_OHBP_Dase"/>
</dbReference>
<protein>
    <submittedName>
        <fullName evidence="2">Catechol 2,3-dioxygenase-like lactoylglutathione lyase family enzyme</fullName>
    </submittedName>
</protein>
<feature type="domain" description="VOC" evidence="1">
    <location>
        <begin position="5"/>
        <end position="118"/>
    </location>
</feature>
<dbReference type="InterPro" id="IPR037523">
    <property type="entry name" value="VOC_core"/>
</dbReference>
<evidence type="ECO:0000259" key="1">
    <source>
        <dbReference type="PROSITE" id="PS51819"/>
    </source>
</evidence>
<dbReference type="SUPFAM" id="SSF54593">
    <property type="entry name" value="Glyoxalase/Bleomycin resistance protein/Dihydroxybiphenyl dioxygenase"/>
    <property type="match status" value="1"/>
</dbReference>
<comment type="caution">
    <text evidence="2">The sequence shown here is derived from an EMBL/GenBank/DDBJ whole genome shotgun (WGS) entry which is preliminary data.</text>
</comment>
<dbReference type="Gene3D" id="3.10.180.10">
    <property type="entry name" value="2,3-Dihydroxybiphenyl 1,2-Dioxygenase, domain 1"/>
    <property type="match status" value="1"/>
</dbReference>
<keyword evidence="2" id="KW-0223">Dioxygenase</keyword>
<dbReference type="InterPro" id="IPR025870">
    <property type="entry name" value="Glyoxalase-like_dom"/>
</dbReference>
<dbReference type="AlphaFoldDB" id="A0A4R1ETH0"/>
<evidence type="ECO:0000313" key="3">
    <source>
        <dbReference type="Proteomes" id="UP000294887"/>
    </source>
</evidence>
<dbReference type="PROSITE" id="PS51819">
    <property type="entry name" value="VOC"/>
    <property type="match status" value="1"/>
</dbReference>
<sequence length="119" mass="13730">MLPIKTSNTILYCEKWRECVEFYKTKLGLSITTENDWFVEFKLTESSRLSVANAEKTSIKSNHGQGITITFEVDDIDETHQNLLDVELSPTAIKNHSWGAKVFYLFDPEGHRLEFWAAD</sequence>
<dbReference type="GO" id="GO:0051213">
    <property type="term" value="F:dioxygenase activity"/>
    <property type="evidence" value="ECO:0007669"/>
    <property type="project" value="UniProtKB-KW"/>
</dbReference>
<dbReference type="Pfam" id="PF12681">
    <property type="entry name" value="Glyoxalase_2"/>
    <property type="match status" value="1"/>
</dbReference>
<keyword evidence="3" id="KW-1185">Reference proteome</keyword>